<evidence type="ECO:0000256" key="2">
    <source>
        <dbReference type="ARBA" id="ARBA00023316"/>
    </source>
</evidence>
<dbReference type="Pfam" id="PF08239">
    <property type="entry name" value="SH3_3"/>
    <property type="match status" value="2"/>
</dbReference>
<dbReference type="GO" id="GO:0009253">
    <property type="term" value="P:peptidoglycan catabolic process"/>
    <property type="evidence" value="ECO:0007669"/>
    <property type="project" value="InterPro"/>
</dbReference>
<dbReference type="PIRSF" id="PIRSF037846">
    <property type="entry name" value="Autolysin_YrvJ_prd"/>
    <property type="match status" value="1"/>
</dbReference>
<dbReference type="InterPro" id="IPR050695">
    <property type="entry name" value="N-acetylmuramoyl_amidase_3"/>
</dbReference>
<comment type="caution">
    <text evidence="4">The sequence shown here is derived from an EMBL/GenBank/DDBJ whole genome shotgun (WGS) entry which is preliminary data.</text>
</comment>
<accession>A0AA43RKF1</accession>
<proteinExistence type="predicted"/>
<dbReference type="EC" id="3.5.1.28" evidence="4"/>
<evidence type="ECO:0000259" key="3">
    <source>
        <dbReference type="PROSITE" id="PS51781"/>
    </source>
</evidence>
<dbReference type="InterPro" id="IPR003646">
    <property type="entry name" value="SH3-like_bac-type"/>
</dbReference>
<dbReference type="Proteomes" id="UP001171751">
    <property type="component" value="Unassembled WGS sequence"/>
</dbReference>
<dbReference type="SUPFAM" id="SSF53187">
    <property type="entry name" value="Zn-dependent exopeptidases"/>
    <property type="match status" value="1"/>
</dbReference>
<evidence type="ECO:0000313" key="5">
    <source>
        <dbReference type="Proteomes" id="UP001171751"/>
    </source>
</evidence>
<dbReference type="SUPFAM" id="SSF50044">
    <property type="entry name" value="SH3-domain"/>
    <property type="match status" value="1"/>
</dbReference>
<dbReference type="Gene3D" id="3.40.630.40">
    <property type="entry name" value="Zn-dependent exopeptidases"/>
    <property type="match status" value="1"/>
</dbReference>
<evidence type="ECO:0000256" key="1">
    <source>
        <dbReference type="ARBA" id="ARBA00022801"/>
    </source>
</evidence>
<dbReference type="PROSITE" id="PS51781">
    <property type="entry name" value="SH3B"/>
    <property type="match status" value="2"/>
</dbReference>
<sequence length="374" mass="41915">MNKAEKKGLIKKRIFFIFVLLILLVTVSSTLVMAQNNVVTVESSFLNVRMGPGLSYEIMDELNHGDEINVIEETDEWYKIRLADDRIGWIASWHVSEDSPDAYQNTYARVSNDFANVRLYADAESDLLGTVYQGTELEVIFTENDWVQVQYMGTLGWIRGDLLEIYEGSQTPEVTQNDETEADEMELDLAPAAPTIPLSQATIVLDAGHGGVDPGAVSDEFHEKEVALETANRLQQRLQTAGAEVILTRSDDSDVSLTDRAYISNLYGADAFISLHYDASNAPNQRSGTSAYYYDDNDTALAETINSYLLSYGLLPNHGAHFGDFQVLRDNDRPAVLLELGYMNHDLDHSLIYTDHYQSVIVEAIYQGLADYFY</sequence>
<dbReference type="SMART" id="SM00646">
    <property type="entry name" value="Ami_3"/>
    <property type="match status" value="1"/>
</dbReference>
<dbReference type="EMBL" id="JAUNQW010000001">
    <property type="protein sequence ID" value="MDO5456777.1"/>
    <property type="molecule type" value="Genomic_DNA"/>
</dbReference>
<feature type="domain" description="SH3b" evidence="3">
    <location>
        <begin position="105"/>
        <end position="166"/>
    </location>
</feature>
<dbReference type="GO" id="GO:0071555">
    <property type="term" value="P:cell wall organization"/>
    <property type="evidence" value="ECO:0007669"/>
    <property type="project" value="UniProtKB-KW"/>
</dbReference>
<dbReference type="PANTHER" id="PTHR30404">
    <property type="entry name" value="N-ACETYLMURAMOYL-L-ALANINE AMIDASE"/>
    <property type="match status" value="1"/>
</dbReference>
<dbReference type="GO" id="GO:0030288">
    <property type="term" value="C:outer membrane-bounded periplasmic space"/>
    <property type="evidence" value="ECO:0007669"/>
    <property type="project" value="TreeGrafter"/>
</dbReference>
<protein>
    <submittedName>
        <fullName evidence="4">N-acetylmuramoyl-L-alanine amidase</fullName>
        <ecNumber evidence="4">3.5.1.28</ecNumber>
    </submittedName>
</protein>
<organism evidence="4 5">
    <name type="scientific">Atopococcus tabaci</name>
    <dbReference type="NCBI Taxonomy" id="269774"/>
    <lineage>
        <taxon>Bacteria</taxon>
        <taxon>Bacillati</taxon>
        <taxon>Bacillota</taxon>
        <taxon>Bacilli</taxon>
        <taxon>Lactobacillales</taxon>
        <taxon>Carnobacteriaceae</taxon>
        <taxon>Atopococcus</taxon>
    </lineage>
</organism>
<dbReference type="Pfam" id="PF01520">
    <property type="entry name" value="Amidase_3"/>
    <property type="match status" value="1"/>
</dbReference>
<keyword evidence="2" id="KW-0961">Cell wall biogenesis/degradation</keyword>
<dbReference type="InterPro" id="IPR036028">
    <property type="entry name" value="SH3-like_dom_sf"/>
</dbReference>
<dbReference type="AlphaFoldDB" id="A0AA43RKF1"/>
<dbReference type="SMART" id="SM00287">
    <property type="entry name" value="SH3b"/>
    <property type="match status" value="2"/>
</dbReference>
<keyword evidence="5" id="KW-1185">Reference proteome</keyword>
<dbReference type="Gene3D" id="2.30.30.40">
    <property type="entry name" value="SH3 Domains"/>
    <property type="match status" value="2"/>
</dbReference>
<reference evidence="4" key="1">
    <citation type="submission" date="2023-07" db="EMBL/GenBank/DDBJ databases">
        <title>Between Cages and Wild: Unraveling the Impact of Captivity on Animal Microbiomes and Antimicrobial Resistance.</title>
        <authorList>
            <person name="Schmartz G.P."/>
            <person name="Rehner J."/>
            <person name="Schuff M.J."/>
            <person name="Becker S.L."/>
            <person name="Kravczyk M."/>
            <person name="Gurevich A."/>
            <person name="Francke R."/>
            <person name="Mueller R."/>
            <person name="Keller V."/>
            <person name="Keller A."/>
        </authorList>
    </citation>
    <scope>NUCLEOTIDE SEQUENCE</scope>
    <source>
        <strain evidence="4">S39M_St_73</strain>
    </source>
</reference>
<name>A0AA43RKF1_9LACT</name>
<evidence type="ECO:0000313" key="4">
    <source>
        <dbReference type="EMBL" id="MDO5456777.1"/>
    </source>
</evidence>
<dbReference type="GO" id="GO:0008745">
    <property type="term" value="F:N-acetylmuramoyl-L-alanine amidase activity"/>
    <property type="evidence" value="ECO:0007669"/>
    <property type="project" value="UniProtKB-EC"/>
</dbReference>
<dbReference type="InterPro" id="IPR017293">
    <property type="entry name" value="N-acetylmuramoyl-L-ala_amidase"/>
</dbReference>
<feature type="domain" description="SH3b" evidence="3">
    <location>
        <begin position="34"/>
        <end position="98"/>
    </location>
</feature>
<dbReference type="CDD" id="cd02696">
    <property type="entry name" value="MurNAc-LAA"/>
    <property type="match status" value="1"/>
</dbReference>
<dbReference type="PANTHER" id="PTHR30404:SF7">
    <property type="entry name" value="CELL WALL AMIDASE LYTH-RELATED"/>
    <property type="match status" value="1"/>
</dbReference>
<keyword evidence="1 4" id="KW-0378">Hydrolase</keyword>
<gene>
    <name evidence="4" type="ORF">Q4F26_00390</name>
</gene>
<dbReference type="InterPro" id="IPR002508">
    <property type="entry name" value="MurNAc-LAA_cat"/>
</dbReference>